<dbReference type="UniPathway" id="UPA00196"/>
<dbReference type="InterPro" id="IPR039524">
    <property type="entry name" value="PIGO/GPI13"/>
</dbReference>
<evidence type="ECO:0000256" key="7">
    <source>
        <dbReference type="ARBA" id="ARBA00022824"/>
    </source>
</evidence>
<keyword evidence="7" id="KW-0256">Endoplasmic reticulum</keyword>
<proteinExistence type="inferred from homology"/>
<keyword evidence="14" id="KW-1185">Reference proteome</keyword>
<keyword evidence="6 12" id="KW-0812">Transmembrane</keyword>
<dbReference type="OrthoDB" id="272139at2759"/>
<evidence type="ECO:0000313" key="13">
    <source>
        <dbReference type="EMBL" id="KEF60519.1"/>
    </source>
</evidence>
<dbReference type="GO" id="GO:0005789">
    <property type="term" value="C:endoplasmic reticulum membrane"/>
    <property type="evidence" value="ECO:0007669"/>
    <property type="project" value="UniProtKB-SubCell"/>
</dbReference>
<dbReference type="GO" id="GO:0006506">
    <property type="term" value="P:GPI anchor biosynthetic process"/>
    <property type="evidence" value="ECO:0007669"/>
    <property type="project" value="UniProtKB-UniPathway"/>
</dbReference>
<evidence type="ECO:0000256" key="10">
    <source>
        <dbReference type="ARBA" id="ARBA00023180"/>
    </source>
</evidence>
<evidence type="ECO:0000313" key="14">
    <source>
        <dbReference type="Proteomes" id="UP000027920"/>
    </source>
</evidence>
<keyword evidence="10" id="KW-0325">Glycoprotein</keyword>
<dbReference type="InterPro" id="IPR002591">
    <property type="entry name" value="Phosphodiest/P_Trfase"/>
</dbReference>
<dbReference type="VEuPathDB" id="FungiDB:A1O9_02080"/>
<dbReference type="Proteomes" id="UP000027920">
    <property type="component" value="Unassembled WGS sequence"/>
</dbReference>
<dbReference type="Pfam" id="PF01663">
    <property type="entry name" value="Phosphodiest"/>
    <property type="match status" value="1"/>
</dbReference>
<evidence type="ECO:0000256" key="9">
    <source>
        <dbReference type="ARBA" id="ARBA00023136"/>
    </source>
</evidence>
<feature type="transmembrane region" description="Helical" evidence="12">
    <location>
        <begin position="750"/>
        <end position="774"/>
    </location>
</feature>
<feature type="transmembrane region" description="Helical" evidence="12">
    <location>
        <begin position="911"/>
        <end position="932"/>
    </location>
</feature>
<feature type="region of interest" description="Disordered" evidence="11">
    <location>
        <begin position="1"/>
        <end position="29"/>
    </location>
</feature>
<dbReference type="PANTHER" id="PTHR23071:SF1">
    <property type="entry name" value="GPI ETHANOLAMINE PHOSPHATE TRANSFERASE 3"/>
    <property type="match status" value="1"/>
</dbReference>
<dbReference type="Gene3D" id="3.40.720.10">
    <property type="entry name" value="Alkaline Phosphatase, subunit A"/>
    <property type="match status" value="1"/>
</dbReference>
<evidence type="ECO:0000256" key="1">
    <source>
        <dbReference type="ARBA" id="ARBA00004477"/>
    </source>
</evidence>
<feature type="transmembrane region" description="Helical" evidence="12">
    <location>
        <begin position="815"/>
        <end position="834"/>
    </location>
</feature>
<keyword evidence="4" id="KW-0337">GPI-anchor biosynthesis</keyword>
<dbReference type="InterPro" id="IPR017850">
    <property type="entry name" value="Alkaline_phosphatase_core_sf"/>
</dbReference>
<name>A0A072PK79_9EURO</name>
<evidence type="ECO:0000256" key="12">
    <source>
        <dbReference type="SAM" id="Phobius"/>
    </source>
</evidence>
<feature type="transmembrane region" description="Helical" evidence="12">
    <location>
        <begin position="517"/>
        <end position="539"/>
    </location>
</feature>
<feature type="transmembrane region" description="Helical" evidence="12">
    <location>
        <begin position="44"/>
        <end position="65"/>
    </location>
</feature>
<dbReference type="PANTHER" id="PTHR23071">
    <property type="entry name" value="PHOSPHATIDYLINOSITOL GLYCAN"/>
    <property type="match status" value="1"/>
</dbReference>
<comment type="caution">
    <text evidence="13">The sequence shown here is derived from an EMBL/GenBank/DDBJ whole genome shotgun (WGS) entry which is preliminary data.</text>
</comment>
<gene>
    <name evidence="13" type="ORF">A1O9_02080</name>
</gene>
<keyword evidence="5" id="KW-0808">Transferase</keyword>
<feature type="transmembrane region" description="Helical" evidence="12">
    <location>
        <begin position="840"/>
        <end position="859"/>
    </location>
</feature>
<evidence type="ECO:0000256" key="8">
    <source>
        <dbReference type="ARBA" id="ARBA00022989"/>
    </source>
</evidence>
<evidence type="ECO:0000256" key="6">
    <source>
        <dbReference type="ARBA" id="ARBA00022692"/>
    </source>
</evidence>
<comment type="pathway">
    <text evidence="2">Glycolipid biosynthesis; glycosylphosphatidylinositol-anchor biosynthesis.</text>
</comment>
<dbReference type="STRING" id="1182545.A0A072PK79"/>
<protein>
    <submittedName>
        <fullName evidence="13">Phosphatidylinositol glycan, class O</fullName>
    </submittedName>
</protein>
<comment type="subcellular location">
    <subcellularLocation>
        <location evidence="1">Endoplasmic reticulum membrane</location>
        <topology evidence="1">Multi-pass membrane protein</topology>
    </subcellularLocation>
</comment>
<feature type="transmembrane region" description="Helical" evidence="12">
    <location>
        <begin position="485"/>
        <end position="505"/>
    </location>
</feature>
<dbReference type="CDD" id="cd16023">
    <property type="entry name" value="GPI_EPT_3"/>
    <property type="match status" value="1"/>
</dbReference>
<evidence type="ECO:0000256" key="4">
    <source>
        <dbReference type="ARBA" id="ARBA00022502"/>
    </source>
</evidence>
<accession>A0A072PK79</accession>
<evidence type="ECO:0000256" key="2">
    <source>
        <dbReference type="ARBA" id="ARBA00004687"/>
    </source>
</evidence>
<dbReference type="SUPFAM" id="SSF53649">
    <property type="entry name" value="Alkaline phosphatase-like"/>
    <property type="match status" value="1"/>
</dbReference>
<keyword evidence="8 12" id="KW-1133">Transmembrane helix</keyword>
<dbReference type="AlphaFoldDB" id="A0A072PK79"/>
<feature type="transmembrane region" description="Helical" evidence="12">
    <location>
        <begin position="578"/>
        <end position="600"/>
    </location>
</feature>
<feature type="transmembrane region" description="Helical" evidence="12">
    <location>
        <begin position="952"/>
        <end position="975"/>
    </location>
</feature>
<evidence type="ECO:0000256" key="5">
    <source>
        <dbReference type="ARBA" id="ARBA00022679"/>
    </source>
</evidence>
<dbReference type="EMBL" id="AMGV01000002">
    <property type="protein sequence ID" value="KEF60519.1"/>
    <property type="molecule type" value="Genomic_DNA"/>
</dbReference>
<keyword evidence="9 12" id="KW-0472">Membrane</keyword>
<reference evidence="13 14" key="1">
    <citation type="submission" date="2013-03" db="EMBL/GenBank/DDBJ databases">
        <title>The Genome Sequence of Exophiala aquamarina CBS 119918.</title>
        <authorList>
            <consortium name="The Broad Institute Genomics Platform"/>
            <person name="Cuomo C."/>
            <person name="de Hoog S."/>
            <person name="Gorbushina A."/>
            <person name="Walker B."/>
            <person name="Young S.K."/>
            <person name="Zeng Q."/>
            <person name="Gargeya S."/>
            <person name="Fitzgerald M."/>
            <person name="Haas B."/>
            <person name="Abouelleil A."/>
            <person name="Allen A.W."/>
            <person name="Alvarado L."/>
            <person name="Arachchi H.M."/>
            <person name="Berlin A.M."/>
            <person name="Chapman S.B."/>
            <person name="Gainer-Dewar J."/>
            <person name="Goldberg J."/>
            <person name="Griggs A."/>
            <person name="Gujja S."/>
            <person name="Hansen M."/>
            <person name="Howarth C."/>
            <person name="Imamovic A."/>
            <person name="Ireland A."/>
            <person name="Larimer J."/>
            <person name="McCowan C."/>
            <person name="Murphy C."/>
            <person name="Pearson M."/>
            <person name="Poon T.W."/>
            <person name="Priest M."/>
            <person name="Roberts A."/>
            <person name="Saif S."/>
            <person name="Shea T."/>
            <person name="Sisk P."/>
            <person name="Sykes S."/>
            <person name="Wortman J."/>
            <person name="Nusbaum C."/>
            <person name="Birren B."/>
        </authorList>
    </citation>
    <scope>NUCLEOTIDE SEQUENCE [LARGE SCALE GENOMIC DNA]</scope>
    <source>
        <strain evidence="13 14">CBS 119918</strain>
    </source>
</reference>
<feature type="transmembrane region" description="Helical" evidence="12">
    <location>
        <begin position="707"/>
        <end position="730"/>
    </location>
</feature>
<feature type="transmembrane region" description="Helical" evidence="12">
    <location>
        <begin position="996"/>
        <end position="1016"/>
    </location>
</feature>
<evidence type="ECO:0000256" key="3">
    <source>
        <dbReference type="ARBA" id="ARBA00008695"/>
    </source>
</evidence>
<dbReference type="HOGENOM" id="CLU_004298_1_0_1"/>
<dbReference type="GO" id="GO:0051377">
    <property type="term" value="F:mannose-ethanolamine phosphotransferase activity"/>
    <property type="evidence" value="ECO:0007669"/>
    <property type="project" value="EnsemblFungi"/>
</dbReference>
<sequence length="1026" mass="112665">MVDHTSGSRPANDPNHVPPPDSQSTSNTDSIEKQKIVSLKVTHILLTVFLLWLTIVHIIGFLFFAKGFLLTRLVLDNRSECGILPNGQQPEQSSGCWHPKTFDRALVLVIDALRYDFTIPSHRSTTGPQQNFYLDNFPVLYDTAVSSPANAFLLPFIADPPTTTLQRLKGLTTGTLPTFIDVGSNFAGTAIEEDNIISHLKDAGKTVVHLGDDTWHALFPGYFDPNMTRPYDSFNVWDLHTVDNGVIEHIMPLLTNPPAKWDVIFGHFLGVDHAGHRYGPDHQAMADKLKQMNSVLQQIISKIDDDTLLVVLGDHGMDTKGDHGGESDEEVEAALWMYSKKPRFGRTDESATLPPATAKERPVGQIDLVSTLSLLLGLPIPFNNLGKPIAETFAGPGRTPDWETLATVHQLAQSQIARYQGHYSKSRDLGLEDDVHKYQAQLLQRANDATSSGQWKDAYYAYAEWQREVIGMYRKLWANFNLSDMILGVIISTTALIFVFLFSRFSKGDSDSLTTGLLRISALGSAVGAAIGASLPFLLPSYFSTLTGIIFGTSIIGLISATAWAYRNRLIGGSFKPSAWGGMAAVFCIAQSAGFASNSYTIHEDTILLFFLTSFGVVSLMSSLRQAAKSDRVLGIYQSVVFTFLTRSASFSRLCREEQMPGCRSTFYASSNSTTSAPWHLLIPFTVALVLPEIIKSFYNTTASYAASAGFWIGFTFRLGLVLVAAYWAVDAADNGNWLQESFTSSTLKTAGIVLARSALAIAIPVGIGTFVWAKPCIDIEIADPIPPTTTSGNQTPTRPQVTIYGYANVYGTRYFLLIPMLVLTIALLLPPMGQYSMAILTWQILCLLEILDTNNLMITSRYKSSIGPIVLALLGSYHFFKTGHQATLASIQWNSAFVPLSTIRYPWSPLLVILNTFGAQILCAAAVPLTVLWKRPTGRSSGLSRGIWNDVLTACLTHILYYATIAVATTLWAGHLRRHLMLYRVFMPRYLMANGVLVIVDLVLITVALASVRVTGLSVGEVFGY</sequence>
<dbReference type="InterPro" id="IPR037675">
    <property type="entry name" value="PIG-O_N"/>
</dbReference>
<evidence type="ECO:0000256" key="11">
    <source>
        <dbReference type="SAM" id="MobiDB-lite"/>
    </source>
</evidence>
<feature type="transmembrane region" description="Helical" evidence="12">
    <location>
        <begin position="606"/>
        <end position="624"/>
    </location>
</feature>
<comment type="similarity">
    <text evidence="3">Belongs to the PIGG/PIGN/PIGO family. PIGO subfamily.</text>
</comment>
<dbReference type="RefSeq" id="XP_013263109.1">
    <property type="nucleotide sequence ID" value="XM_013407655.1"/>
</dbReference>
<feature type="transmembrane region" description="Helical" evidence="12">
    <location>
        <begin position="545"/>
        <end position="566"/>
    </location>
</feature>
<dbReference type="GeneID" id="25277025"/>
<organism evidence="13 14">
    <name type="scientific">Exophiala aquamarina CBS 119918</name>
    <dbReference type="NCBI Taxonomy" id="1182545"/>
    <lineage>
        <taxon>Eukaryota</taxon>
        <taxon>Fungi</taxon>
        <taxon>Dikarya</taxon>
        <taxon>Ascomycota</taxon>
        <taxon>Pezizomycotina</taxon>
        <taxon>Eurotiomycetes</taxon>
        <taxon>Chaetothyriomycetidae</taxon>
        <taxon>Chaetothyriales</taxon>
        <taxon>Herpotrichiellaceae</taxon>
        <taxon>Exophiala</taxon>
    </lineage>
</organism>